<sequence length="303" mass="34450">MYQPFRFKGWESHPFTLGAWNYEDDQRSHTEATLTTLDDEIDGSKLPLLSVSASPYRRNTYTKKDKTLGKRPKLVFWIRPYDGWTRHLRDECLASANNSTFPTILLEGPYGASFPLWKYDFILFIAGGTGIACAIPYIQQHLCRGGDKNDDNKDSERLIVNKISLVWAAREVAFVHDVASRELRDALSRDEFEALFYITASQSNTAVMQATTSERINANYSFSSNDYNPTRDANINELNFHHGRPDTQNLVLRHAQEAHNSNSSIAIVVSGPYAMADEVRTAVYLALCKGYRGITFHEESFSW</sequence>
<accession>A0A364L8M1</accession>
<comment type="caution">
    <text evidence="4">The sequence shown here is derived from an EMBL/GenBank/DDBJ whole genome shotgun (WGS) entry which is preliminary data.</text>
</comment>
<evidence type="ECO:0000313" key="5">
    <source>
        <dbReference type="Proteomes" id="UP000249363"/>
    </source>
</evidence>
<dbReference type="PANTHER" id="PTHR32361:SF9">
    <property type="entry name" value="FERRIC REDUCTASE TRANSMEMBRANE COMPONENT 3-RELATED"/>
    <property type="match status" value="1"/>
</dbReference>
<dbReference type="EMBL" id="MIKG01000018">
    <property type="protein sequence ID" value="RAO72164.1"/>
    <property type="molecule type" value="Genomic_DNA"/>
</dbReference>
<dbReference type="STRING" id="1196081.A0A364L8M1"/>
<gene>
    <name evidence="4" type="ORF">BHQ10_008176</name>
</gene>
<dbReference type="InterPro" id="IPR013121">
    <property type="entry name" value="Fe_red_NAD-bd_6"/>
</dbReference>
<evidence type="ECO:0000313" key="4">
    <source>
        <dbReference type="EMBL" id="RAO72164.1"/>
    </source>
</evidence>
<dbReference type="SUPFAM" id="SSF52343">
    <property type="entry name" value="Ferredoxin reductase-like, C-terminal NADP-linked domain"/>
    <property type="match status" value="1"/>
</dbReference>
<dbReference type="RefSeq" id="XP_040736678.1">
    <property type="nucleotide sequence ID" value="XM_040880952.1"/>
</dbReference>
<protein>
    <recommendedName>
        <fullName evidence="3">Ferric reductase NAD binding domain-containing protein</fullName>
    </recommendedName>
</protein>
<dbReference type="InterPro" id="IPR051410">
    <property type="entry name" value="Ferric/Cupric_Reductase"/>
</dbReference>
<dbReference type="GeneID" id="63797390"/>
<keyword evidence="5" id="KW-1185">Reference proteome</keyword>
<dbReference type="GO" id="GO:0000293">
    <property type="term" value="F:ferric-chelate reductase activity"/>
    <property type="evidence" value="ECO:0007669"/>
    <property type="project" value="TreeGrafter"/>
</dbReference>
<dbReference type="CDD" id="cd06186">
    <property type="entry name" value="NOX_Duox_like_FAD_NADP"/>
    <property type="match status" value="1"/>
</dbReference>
<evidence type="ECO:0000256" key="1">
    <source>
        <dbReference type="ARBA" id="ARBA00022448"/>
    </source>
</evidence>
<name>A0A364L8M1_TALAM</name>
<organism evidence="4 5">
    <name type="scientific">Talaromyces amestolkiae</name>
    <dbReference type="NCBI Taxonomy" id="1196081"/>
    <lineage>
        <taxon>Eukaryota</taxon>
        <taxon>Fungi</taxon>
        <taxon>Dikarya</taxon>
        <taxon>Ascomycota</taxon>
        <taxon>Pezizomycotina</taxon>
        <taxon>Eurotiomycetes</taxon>
        <taxon>Eurotiomycetidae</taxon>
        <taxon>Eurotiales</taxon>
        <taxon>Trichocomaceae</taxon>
        <taxon>Talaromyces</taxon>
        <taxon>Talaromyces sect. Talaromyces</taxon>
    </lineage>
</organism>
<dbReference type="OrthoDB" id="167398at2759"/>
<dbReference type="GO" id="GO:0005886">
    <property type="term" value="C:plasma membrane"/>
    <property type="evidence" value="ECO:0007669"/>
    <property type="project" value="TreeGrafter"/>
</dbReference>
<evidence type="ECO:0000259" key="3">
    <source>
        <dbReference type="Pfam" id="PF08030"/>
    </source>
</evidence>
<evidence type="ECO:0000256" key="2">
    <source>
        <dbReference type="ARBA" id="ARBA00023002"/>
    </source>
</evidence>
<dbReference type="Proteomes" id="UP000249363">
    <property type="component" value="Unassembled WGS sequence"/>
</dbReference>
<dbReference type="GO" id="GO:0006826">
    <property type="term" value="P:iron ion transport"/>
    <property type="evidence" value="ECO:0007669"/>
    <property type="project" value="TreeGrafter"/>
</dbReference>
<dbReference type="PANTHER" id="PTHR32361">
    <property type="entry name" value="FERRIC/CUPRIC REDUCTASE TRANSMEMBRANE COMPONENT"/>
    <property type="match status" value="1"/>
</dbReference>
<keyword evidence="2" id="KW-0560">Oxidoreductase</keyword>
<dbReference type="GO" id="GO:0006879">
    <property type="term" value="P:intracellular iron ion homeostasis"/>
    <property type="evidence" value="ECO:0007669"/>
    <property type="project" value="TreeGrafter"/>
</dbReference>
<dbReference type="Pfam" id="PF08030">
    <property type="entry name" value="NAD_binding_6"/>
    <property type="match status" value="1"/>
</dbReference>
<keyword evidence="1" id="KW-0813">Transport</keyword>
<dbReference type="AlphaFoldDB" id="A0A364L8M1"/>
<dbReference type="GO" id="GO:0015677">
    <property type="term" value="P:copper ion import"/>
    <property type="evidence" value="ECO:0007669"/>
    <property type="project" value="TreeGrafter"/>
</dbReference>
<proteinExistence type="predicted"/>
<reference evidence="4 5" key="1">
    <citation type="journal article" date="2017" name="Biotechnol. Biofuels">
        <title>Differential beta-glucosidase expression as a function of carbon source availability in Talaromyces amestolkiae: a genomic and proteomic approach.</title>
        <authorList>
            <person name="de Eugenio L.I."/>
            <person name="Mendez-Liter J.A."/>
            <person name="Nieto-Dominguez M."/>
            <person name="Alonso L."/>
            <person name="Gil-Munoz J."/>
            <person name="Barriuso J."/>
            <person name="Prieto A."/>
            <person name="Martinez M.J."/>
        </authorList>
    </citation>
    <scope>NUCLEOTIDE SEQUENCE [LARGE SCALE GENOMIC DNA]</scope>
    <source>
        <strain evidence="4 5">CIB</strain>
    </source>
</reference>
<dbReference type="InterPro" id="IPR039261">
    <property type="entry name" value="FNR_nucleotide-bd"/>
</dbReference>
<feature type="domain" description="Ferric reductase NAD binding" evidence="3">
    <location>
        <begin position="119"/>
        <end position="283"/>
    </location>
</feature>
<dbReference type="Gene3D" id="3.40.50.80">
    <property type="entry name" value="Nucleotide-binding domain of ferredoxin-NADP reductase (FNR) module"/>
    <property type="match status" value="1"/>
</dbReference>